<gene>
    <name evidence="1" type="ORF">L1987_21738</name>
</gene>
<sequence>MHAKRKHANGDVTVSAVPAGDQPSRNSKRRRRYICFSITLTVLAVALLILILALTIFKSKKPITTVNSVAVRDVNATVNLLPPRVSINITLDVTISVKNPNKVGMTYRKSSAALRFKGHDIGTIPIPAGKIGSGDTKQMNLSLTVFADRLLSDVDVYGDVISGNFPVSTYTKISGKIRILNLFNIHVSSISTCDLKIDILNRKIVNQSCHYKKI</sequence>
<evidence type="ECO:0000313" key="2">
    <source>
        <dbReference type="Proteomes" id="UP001056120"/>
    </source>
</evidence>
<comment type="caution">
    <text evidence="1">The sequence shown here is derived from an EMBL/GenBank/DDBJ whole genome shotgun (WGS) entry which is preliminary data.</text>
</comment>
<protein>
    <submittedName>
        <fullName evidence="1">Uncharacterized protein</fullName>
    </submittedName>
</protein>
<proteinExistence type="predicted"/>
<dbReference type="Proteomes" id="UP001056120">
    <property type="component" value="Linkage Group LG08"/>
</dbReference>
<reference evidence="1 2" key="2">
    <citation type="journal article" date="2022" name="Mol. Ecol. Resour.">
        <title>The genomes of chicory, endive, great burdock and yacon provide insights into Asteraceae paleo-polyploidization history and plant inulin production.</title>
        <authorList>
            <person name="Fan W."/>
            <person name="Wang S."/>
            <person name="Wang H."/>
            <person name="Wang A."/>
            <person name="Jiang F."/>
            <person name="Liu H."/>
            <person name="Zhao H."/>
            <person name="Xu D."/>
            <person name="Zhang Y."/>
        </authorList>
    </citation>
    <scope>NUCLEOTIDE SEQUENCE [LARGE SCALE GENOMIC DNA]</scope>
    <source>
        <strain evidence="2">cv. Yunnan</strain>
        <tissue evidence="1">Leaves</tissue>
    </source>
</reference>
<keyword evidence="2" id="KW-1185">Reference proteome</keyword>
<evidence type="ECO:0000313" key="1">
    <source>
        <dbReference type="EMBL" id="KAI3805851.1"/>
    </source>
</evidence>
<reference evidence="2" key="1">
    <citation type="journal article" date="2022" name="Mol. Ecol. Resour.">
        <title>The genomes of chicory, endive, great burdock and yacon provide insights into Asteraceae palaeo-polyploidization history and plant inulin production.</title>
        <authorList>
            <person name="Fan W."/>
            <person name="Wang S."/>
            <person name="Wang H."/>
            <person name="Wang A."/>
            <person name="Jiang F."/>
            <person name="Liu H."/>
            <person name="Zhao H."/>
            <person name="Xu D."/>
            <person name="Zhang Y."/>
        </authorList>
    </citation>
    <scope>NUCLEOTIDE SEQUENCE [LARGE SCALE GENOMIC DNA]</scope>
    <source>
        <strain evidence="2">cv. Yunnan</strain>
    </source>
</reference>
<name>A0ACB9IDI9_9ASTR</name>
<dbReference type="EMBL" id="CM042025">
    <property type="protein sequence ID" value="KAI3805851.1"/>
    <property type="molecule type" value="Genomic_DNA"/>
</dbReference>
<accession>A0ACB9IDI9</accession>
<organism evidence="1 2">
    <name type="scientific">Smallanthus sonchifolius</name>
    <dbReference type="NCBI Taxonomy" id="185202"/>
    <lineage>
        <taxon>Eukaryota</taxon>
        <taxon>Viridiplantae</taxon>
        <taxon>Streptophyta</taxon>
        <taxon>Embryophyta</taxon>
        <taxon>Tracheophyta</taxon>
        <taxon>Spermatophyta</taxon>
        <taxon>Magnoliopsida</taxon>
        <taxon>eudicotyledons</taxon>
        <taxon>Gunneridae</taxon>
        <taxon>Pentapetalae</taxon>
        <taxon>asterids</taxon>
        <taxon>campanulids</taxon>
        <taxon>Asterales</taxon>
        <taxon>Asteraceae</taxon>
        <taxon>Asteroideae</taxon>
        <taxon>Heliantheae alliance</taxon>
        <taxon>Millerieae</taxon>
        <taxon>Smallanthus</taxon>
    </lineage>
</organism>